<evidence type="ECO:0000256" key="1">
    <source>
        <dbReference type="RuleBase" id="RU363044"/>
    </source>
</evidence>
<dbReference type="SUPFAM" id="SSF52540">
    <property type="entry name" value="P-loop containing nucleoside triphosphate hydrolases"/>
    <property type="match status" value="2"/>
</dbReference>
<evidence type="ECO:0000313" key="5">
    <source>
        <dbReference type="Proteomes" id="UP001157006"/>
    </source>
</evidence>
<dbReference type="InterPro" id="IPR010285">
    <property type="entry name" value="DNA_helicase_pif1-like_DEAD"/>
</dbReference>
<dbReference type="InterPro" id="IPR027417">
    <property type="entry name" value="P-loop_NTPase"/>
</dbReference>
<dbReference type="EC" id="5.6.2.3" evidence="1"/>
<keyword evidence="1" id="KW-0547">Nucleotide-binding</keyword>
<reference evidence="4 5" key="1">
    <citation type="submission" date="2023-01" db="EMBL/GenBank/DDBJ databases">
        <authorList>
            <person name="Kreplak J."/>
        </authorList>
    </citation>
    <scope>NUCLEOTIDE SEQUENCE [LARGE SCALE GENOMIC DNA]</scope>
</reference>
<keyword evidence="1" id="KW-0227">DNA damage</keyword>
<keyword evidence="1" id="KW-0234">DNA repair</keyword>
<sequence length="500" mass="56129">MQLSTAELTNLTLIEIENMMQSNRRSLREFKDMPFPDLYITRHVSNRLIFDERDYDADLERQNFQNLFTSLTDEQRAIFETIMDAVKKQNGGVFFLHGYGGTGKTFMWRTLSSALRSDKKIVLAVASSGIASLLLTGGRTAHSKFKIPIPTLDNSTCNVDKDSEHSQLFEATDVIIWDEAPMTHKNCFEALDKTLKDVMSDKGFANTIFGGKVVIFGGDFRQILPVVPRAGRSDIVHASICSSYVWDYCQVLTLTKNMRLKNGRDSTTSDELAEFSKWILNVGDGKICEPNDGLADIEIPPDLLISNFEDPIRAIVESTYPNLLADFQNVEFLQGKAILASTIEVVDKINHYVLDMIPGEDKEYLSFDSIDRTDSSYTEAYECLTPEFLSKLRTSGVPNHKLRLKVGTPRMLMRNLDQNDGLCNGTRLIVTRLANHVIEAKIMSVGLYLPTPVFSHGQLYVAISRVTSKSGLKILIHDSINVSTSITTNVVYKEVFQSLC</sequence>
<dbReference type="GO" id="GO:0006281">
    <property type="term" value="P:DNA repair"/>
    <property type="evidence" value="ECO:0007669"/>
    <property type="project" value="UniProtKB-KW"/>
</dbReference>
<dbReference type="GO" id="GO:0005524">
    <property type="term" value="F:ATP binding"/>
    <property type="evidence" value="ECO:0007669"/>
    <property type="project" value="UniProtKB-KW"/>
</dbReference>
<proteinExistence type="inferred from homology"/>
<dbReference type="Pfam" id="PF21530">
    <property type="entry name" value="Pif1_2B_dom"/>
    <property type="match status" value="1"/>
</dbReference>
<organism evidence="4 5">
    <name type="scientific">Vicia faba</name>
    <name type="common">Broad bean</name>
    <name type="synonym">Faba vulgaris</name>
    <dbReference type="NCBI Taxonomy" id="3906"/>
    <lineage>
        <taxon>Eukaryota</taxon>
        <taxon>Viridiplantae</taxon>
        <taxon>Streptophyta</taxon>
        <taxon>Embryophyta</taxon>
        <taxon>Tracheophyta</taxon>
        <taxon>Spermatophyta</taxon>
        <taxon>Magnoliopsida</taxon>
        <taxon>eudicotyledons</taxon>
        <taxon>Gunneridae</taxon>
        <taxon>Pentapetalae</taxon>
        <taxon>rosids</taxon>
        <taxon>fabids</taxon>
        <taxon>Fabales</taxon>
        <taxon>Fabaceae</taxon>
        <taxon>Papilionoideae</taxon>
        <taxon>50 kb inversion clade</taxon>
        <taxon>NPAAA clade</taxon>
        <taxon>Hologalegina</taxon>
        <taxon>IRL clade</taxon>
        <taxon>Fabeae</taxon>
        <taxon>Vicia</taxon>
    </lineage>
</organism>
<evidence type="ECO:0000259" key="2">
    <source>
        <dbReference type="Pfam" id="PF05970"/>
    </source>
</evidence>
<feature type="domain" description="DNA helicase Pif1-like 2B" evidence="3">
    <location>
        <begin position="387"/>
        <end position="433"/>
    </location>
</feature>
<dbReference type="PANTHER" id="PTHR10492">
    <property type="match status" value="1"/>
</dbReference>
<keyword evidence="1" id="KW-0233">DNA recombination</keyword>
<dbReference type="Pfam" id="PF05970">
    <property type="entry name" value="PIF1"/>
    <property type="match status" value="1"/>
</dbReference>
<dbReference type="EMBL" id="OX451737">
    <property type="protein sequence ID" value="CAI8598207.1"/>
    <property type="molecule type" value="Genomic_DNA"/>
</dbReference>
<comment type="similarity">
    <text evidence="1">Belongs to the helicase family.</text>
</comment>
<comment type="cofactor">
    <cofactor evidence="1">
        <name>Mg(2+)</name>
        <dbReference type="ChEBI" id="CHEBI:18420"/>
    </cofactor>
</comment>
<dbReference type="Proteomes" id="UP001157006">
    <property type="component" value="Chromosome 2"/>
</dbReference>
<comment type="catalytic activity">
    <reaction evidence="1">
        <text>ATP + H2O = ADP + phosphate + H(+)</text>
        <dbReference type="Rhea" id="RHEA:13065"/>
        <dbReference type="ChEBI" id="CHEBI:15377"/>
        <dbReference type="ChEBI" id="CHEBI:15378"/>
        <dbReference type="ChEBI" id="CHEBI:30616"/>
        <dbReference type="ChEBI" id="CHEBI:43474"/>
        <dbReference type="ChEBI" id="CHEBI:456216"/>
        <dbReference type="EC" id="5.6.2.3"/>
    </reaction>
</comment>
<dbReference type="InterPro" id="IPR049163">
    <property type="entry name" value="Pif1-like_2B_dom"/>
</dbReference>
<keyword evidence="1" id="KW-0347">Helicase</keyword>
<dbReference type="GO" id="GO:0006310">
    <property type="term" value="P:DNA recombination"/>
    <property type="evidence" value="ECO:0007669"/>
    <property type="project" value="UniProtKB-KW"/>
</dbReference>
<keyword evidence="1" id="KW-0378">Hydrolase</keyword>
<dbReference type="GO" id="GO:0043139">
    <property type="term" value="F:5'-3' DNA helicase activity"/>
    <property type="evidence" value="ECO:0007669"/>
    <property type="project" value="UniProtKB-EC"/>
</dbReference>
<evidence type="ECO:0000313" key="4">
    <source>
        <dbReference type="EMBL" id="CAI8598207.1"/>
    </source>
</evidence>
<feature type="domain" description="DNA helicase Pif1-like DEAD-box helicase" evidence="2">
    <location>
        <begin position="71"/>
        <end position="292"/>
    </location>
</feature>
<protein>
    <recommendedName>
        <fullName evidence="1">ATP-dependent DNA helicase</fullName>
        <ecNumber evidence="1">5.6.2.3</ecNumber>
    </recommendedName>
</protein>
<dbReference type="Gene3D" id="3.40.50.300">
    <property type="entry name" value="P-loop containing nucleotide triphosphate hydrolases"/>
    <property type="match status" value="1"/>
</dbReference>
<accession>A0AAV0ZK98</accession>
<evidence type="ECO:0000259" key="3">
    <source>
        <dbReference type="Pfam" id="PF21530"/>
    </source>
</evidence>
<gene>
    <name evidence="4" type="ORF">VFH_II116760</name>
</gene>
<dbReference type="AlphaFoldDB" id="A0AAV0ZK98"/>
<dbReference type="GO" id="GO:0016787">
    <property type="term" value="F:hydrolase activity"/>
    <property type="evidence" value="ECO:0007669"/>
    <property type="project" value="UniProtKB-KW"/>
</dbReference>
<keyword evidence="5" id="KW-1185">Reference proteome</keyword>
<dbReference type="PANTHER" id="PTHR10492:SF78">
    <property type="entry name" value="ATP-DEPENDENT DNA HELICASE"/>
    <property type="match status" value="1"/>
</dbReference>
<name>A0AAV0ZK98_VICFA</name>
<keyword evidence="1" id="KW-0067">ATP-binding</keyword>
<dbReference type="GO" id="GO:0000723">
    <property type="term" value="P:telomere maintenance"/>
    <property type="evidence" value="ECO:0007669"/>
    <property type="project" value="InterPro"/>
</dbReference>